<accession>A0A540L1V9</accession>
<proteinExistence type="predicted"/>
<organism evidence="1 2">
    <name type="scientific">Malus baccata</name>
    <name type="common">Siberian crab apple</name>
    <name type="synonym">Pyrus baccata</name>
    <dbReference type="NCBI Taxonomy" id="106549"/>
    <lineage>
        <taxon>Eukaryota</taxon>
        <taxon>Viridiplantae</taxon>
        <taxon>Streptophyta</taxon>
        <taxon>Embryophyta</taxon>
        <taxon>Tracheophyta</taxon>
        <taxon>Spermatophyta</taxon>
        <taxon>Magnoliopsida</taxon>
        <taxon>eudicotyledons</taxon>
        <taxon>Gunneridae</taxon>
        <taxon>Pentapetalae</taxon>
        <taxon>rosids</taxon>
        <taxon>fabids</taxon>
        <taxon>Rosales</taxon>
        <taxon>Rosaceae</taxon>
        <taxon>Amygdaloideae</taxon>
        <taxon>Maleae</taxon>
        <taxon>Malus</taxon>
    </lineage>
</organism>
<comment type="caution">
    <text evidence="1">The sequence shown here is derived from an EMBL/GenBank/DDBJ whole genome shotgun (WGS) entry which is preliminary data.</text>
</comment>
<reference evidence="1 2" key="1">
    <citation type="journal article" date="2019" name="G3 (Bethesda)">
        <title>Sequencing of a Wild Apple (Malus baccata) Genome Unravels the Differences Between Cultivated and Wild Apple Species Regarding Disease Resistance and Cold Tolerance.</title>
        <authorList>
            <person name="Chen X."/>
        </authorList>
    </citation>
    <scope>NUCLEOTIDE SEQUENCE [LARGE SCALE GENOMIC DNA]</scope>
    <source>
        <strain evidence="2">cv. Shandingzi</strain>
        <tissue evidence="1">Leaves</tissue>
    </source>
</reference>
<evidence type="ECO:0000313" key="1">
    <source>
        <dbReference type="EMBL" id="TQD80473.1"/>
    </source>
</evidence>
<dbReference type="Proteomes" id="UP000315295">
    <property type="component" value="Unassembled WGS sequence"/>
</dbReference>
<keyword evidence="2" id="KW-1185">Reference proteome</keyword>
<dbReference type="EMBL" id="VIEB01000807">
    <property type="protein sequence ID" value="TQD80473.1"/>
    <property type="molecule type" value="Genomic_DNA"/>
</dbReference>
<dbReference type="AlphaFoldDB" id="A0A540L1V9"/>
<name>A0A540L1V9_MALBA</name>
<protein>
    <submittedName>
        <fullName evidence="1">Uncharacterized protein</fullName>
    </submittedName>
</protein>
<evidence type="ECO:0000313" key="2">
    <source>
        <dbReference type="Proteomes" id="UP000315295"/>
    </source>
</evidence>
<sequence length="135" mass="15296">MPIWVLARGLYPPPAPPSSLRFSLTLLTLPRQGCKHSLLESLIRGYVMWLDRIKRDAFRFEIFHAMPKLNTWIQPPLFDLINSAPNSQAGATNLHSLILIPGKDVSHQTRPSQLNGSHQTRRSKLIVLPLHPFCS</sequence>
<gene>
    <name evidence="1" type="ORF">C1H46_033986</name>
</gene>